<proteinExistence type="predicted"/>
<name>E3N4X8_CAERE</name>
<evidence type="ECO:0000313" key="2">
    <source>
        <dbReference type="Proteomes" id="UP000008281"/>
    </source>
</evidence>
<sequence length="121" mass="14227">MWRRRHSTYILQRLRPITKLRLFLEKAKFYKVPEEPLQKFKMENKDCGCSDDCVESCAYDVRKLECPPHCQKVRNCSNRFVSEGRCSKKIRLVKTDTKGYGVKAIQYGRRLGAQSLHQSLV</sequence>
<dbReference type="AlphaFoldDB" id="E3N4X8"/>
<organism evidence="2">
    <name type="scientific">Caenorhabditis remanei</name>
    <name type="common">Caenorhabditis vulgaris</name>
    <dbReference type="NCBI Taxonomy" id="31234"/>
    <lineage>
        <taxon>Eukaryota</taxon>
        <taxon>Metazoa</taxon>
        <taxon>Ecdysozoa</taxon>
        <taxon>Nematoda</taxon>
        <taxon>Chromadorea</taxon>
        <taxon>Rhabditida</taxon>
        <taxon>Rhabditina</taxon>
        <taxon>Rhabditomorpha</taxon>
        <taxon>Rhabditoidea</taxon>
        <taxon>Rhabditidae</taxon>
        <taxon>Peloderinae</taxon>
        <taxon>Caenorhabditis</taxon>
    </lineage>
</organism>
<reference evidence="1" key="1">
    <citation type="submission" date="2007-07" db="EMBL/GenBank/DDBJ databases">
        <title>PCAP assembly of the Caenorhabditis remanei genome.</title>
        <authorList>
            <consortium name="The Caenorhabditis remanei Sequencing Consortium"/>
            <person name="Wilson R.K."/>
        </authorList>
    </citation>
    <scope>NUCLEOTIDE SEQUENCE [LARGE SCALE GENOMIC DNA]</scope>
    <source>
        <strain evidence="1">PB4641</strain>
    </source>
</reference>
<dbReference type="Gene3D" id="2.170.270.10">
    <property type="entry name" value="SET domain"/>
    <property type="match status" value="1"/>
</dbReference>
<protein>
    <submittedName>
        <fullName evidence="1">Uncharacterized protein</fullName>
    </submittedName>
</protein>
<dbReference type="HOGENOM" id="CLU_2040233_0_0_1"/>
<dbReference type="Proteomes" id="UP000008281">
    <property type="component" value="Unassembled WGS sequence"/>
</dbReference>
<keyword evidence="2" id="KW-1185">Reference proteome</keyword>
<dbReference type="STRING" id="31234.E3N4X8"/>
<evidence type="ECO:0000313" key="1">
    <source>
        <dbReference type="EMBL" id="EFO86927.1"/>
    </source>
</evidence>
<dbReference type="EMBL" id="DS268529">
    <property type="protein sequence ID" value="EFO86927.1"/>
    <property type="molecule type" value="Genomic_DNA"/>
</dbReference>
<dbReference type="SUPFAM" id="SSF82199">
    <property type="entry name" value="SET domain"/>
    <property type="match status" value="1"/>
</dbReference>
<dbReference type="InterPro" id="IPR046341">
    <property type="entry name" value="SET_dom_sf"/>
</dbReference>
<accession>E3N4X8</accession>
<gene>
    <name evidence="1" type="ORF">CRE_09718</name>
</gene>
<dbReference type="OrthoDB" id="422362at2759"/>